<dbReference type="FunFam" id="1.10.287.130:FF:000002">
    <property type="entry name" value="Two-component osmosensing histidine kinase"/>
    <property type="match status" value="1"/>
</dbReference>
<evidence type="ECO:0000256" key="2">
    <source>
        <dbReference type="ARBA" id="ARBA00012438"/>
    </source>
</evidence>
<protein>
    <recommendedName>
        <fullName evidence="10">Sensory/regulatory protein RpfC</fullName>
        <ecNumber evidence="2">2.7.13.3</ecNumber>
    </recommendedName>
</protein>
<proteinExistence type="predicted"/>
<feature type="domain" description="Histidine kinase" evidence="12">
    <location>
        <begin position="209"/>
        <end position="429"/>
    </location>
</feature>
<dbReference type="Gene3D" id="1.10.287.130">
    <property type="match status" value="1"/>
</dbReference>
<dbReference type="InterPro" id="IPR011006">
    <property type="entry name" value="CheY-like_superfamily"/>
</dbReference>
<gene>
    <name evidence="15" type="ORF">KL86DPRO_11639</name>
</gene>
<dbReference type="PROSITE" id="PS50113">
    <property type="entry name" value="PAC"/>
    <property type="match status" value="1"/>
</dbReference>
<dbReference type="PANTHER" id="PTHR45339:SF1">
    <property type="entry name" value="HYBRID SIGNAL TRANSDUCTION HISTIDINE KINASE J"/>
    <property type="match status" value="1"/>
</dbReference>
<comment type="subunit">
    <text evidence="9">At low DSF concentrations, interacts with RpfF.</text>
</comment>
<dbReference type="AlphaFoldDB" id="A0A212JJP0"/>
<dbReference type="InterPro" id="IPR035965">
    <property type="entry name" value="PAS-like_dom_sf"/>
</dbReference>
<dbReference type="SMART" id="SM00388">
    <property type="entry name" value="HisKA"/>
    <property type="match status" value="1"/>
</dbReference>
<dbReference type="InterPro" id="IPR005467">
    <property type="entry name" value="His_kinase_dom"/>
</dbReference>
<evidence type="ECO:0000256" key="4">
    <source>
        <dbReference type="ARBA" id="ARBA00022679"/>
    </source>
</evidence>
<dbReference type="InterPro" id="IPR036097">
    <property type="entry name" value="HisK_dim/P_sf"/>
</dbReference>
<name>A0A212JJP0_9DELT</name>
<keyword evidence="3 11" id="KW-0597">Phosphoprotein</keyword>
<dbReference type="Pfam" id="PF08448">
    <property type="entry name" value="PAS_4"/>
    <property type="match status" value="1"/>
</dbReference>
<dbReference type="SMART" id="SM00387">
    <property type="entry name" value="HATPase_c"/>
    <property type="match status" value="1"/>
</dbReference>
<evidence type="ECO:0000256" key="5">
    <source>
        <dbReference type="ARBA" id="ARBA00022741"/>
    </source>
</evidence>
<evidence type="ECO:0000256" key="6">
    <source>
        <dbReference type="ARBA" id="ARBA00022777"/>
    </source>
</evidence>
<evidence type="ECO:0000259" key="13">
    <source>
        <dbReference type="PROSITE" id="PS50110"/>
    </source>
</evidence>
<dbReference type="SMART" id="SM00448">
    <property type="entry name" value="REC"/>
    <property type="match status" value="1"/>
</dbReference>
<dbReference type="CDD" id="cd00082">
    <property type="entry name" value="HisKA"/>
    <property type="match status" value="1"/>
</dbReference>
<dbReference type="PROSITE" id="PS50110">
    <property type="entry name" value="RESPONSE_REGULATORY"/>
    <property type="match status" value="1"/>
</dbReference>
<evidence type="ECO:0000256" key="10">
    <source>
        <dbReference type="ARBA" id="ARBA00068150"/>
    </source>
</evidence>
<evidence type="ECO:0000256" key="11">
    <source>
        <dbReference type="PROSITE-ProRule" id="PRU00169"/>
    </source>
</evidence>
<evidence type="ECO:0000256" key="1">
    <source>
        <dbReference type="ARBA" id="ARBA00000085"/>
    </source>
</evidence>
<dbReference type="GO" id="GO:0005524">
    <property type="term" value="F:ATP binding"/>
    <property type="evidence" value="ECO:0007669"/>
    <property type="project" value="UniProtKB-KW"/>
</dbReference>
<feature type="modified residue" description="4-aspartylphosphate" evidence="11">
    <location>
        <position position="630"/>
    </location>
</feature>
<dbReference type="SUPFAM" id="SSF47384">
    <property type="entry name" value="Homodimeric domain of signal transducing histidine kinase"/>
    <property type="match status" value="1"/>
</dbReference>
<dbReference type="PANTHER" id="PTHR45339">
    <property type="entry name" value="HYBRID SIGNAL TRANSDUCTION HISTIDINE KINASE J"/>
    <property type="match status" value="1"/>
</dbReference>
<dbReference type="PROSITE" id="PS50109">
    <property type="entry name" value="HIS_KIN"/>
    <property type="match status" value="1"/>
</dbReference>
<keyword evidence="7" id="KW-0067">ATP-binding</keyword>
<dbReference type="InterPro" id="IPR036890">
    <property type="entry name" value="HATPase_C_sf"/>
</dbReference>
<dbReference type="Pfam" id="PF00512">
    <property type="entry name" value="HisKA"/>
    <property type="match status" value="1"/>
</dbReference>
<dbReference type="InterPro" id="IPR000700">
    <property type="entry name" value="PAS-assoc_C"/>
</dbReference>
<evidence type="ECO:0000259" key="14">
    <source>
        <dbReference type="PROSITE" id="PS50113"/>
    </source>
</evidence>
<dbReference type="InterPro" id="IPR003594">
    <property type="entry name" value="HATPase_dom"/>
</dbReference>
<dbReference type="InterPro" id="IPR004358">
    <property type="entry name" value="Sig_transdc_His_kin-like_C"/>
</dbReference>
<evidence type="ECO:0000256" key="3">
    <source>
        <dbReference type="ARBA" id="ARBA00022553"/>
    </source>
</evidence>
<dbReference type="GO" id="GO:0000155">
    <property type="term" value="F:phosphorelay sensor kinase activity"/>
    <property type="evidence" value="ECO:0007669"/>
    <property type="project" value="InterPro"/>
</dbReference>
<dbReference type="InterPro" id="IPR001789">
    <property type="entry name" value="Sig_transdc_resp-reg_receiver"/>
</dbReference>
<dbReference type="Pfam" id="PF02518">
    <property type="entry name" value="HATPase_c"/>
    <property type="match status" value="1"/>
</dbReference>
<keyword evidence="6 15" id="KW-0418">Kinase</keyword>
<evidence type="ECO:0000256" key="9">
    <source>
        <dbReference type="ARBA" id="ARBA00064003"/>
    </source>
</evidence>
<keyword evidence="5" id="KW-0547">Nucleotide-binding</keyword>
<dbReference type="CDD" id="cd17546">
    <property type="entry name" value="REC_hyHK_CKI1_RcsC-like"/>
    <property type="match status" value="1"/>
</dbReference>
<dbReference type="EC" id="2.7.13.3" evidence="2"/>
<comment type="catalytic activity">
    <reaction evidence="1">
        <text>ATP + protein L-histidine = ADP + protein N-phospho-L-histidine.</text>
        <dbReference type="EC" id="2.7.13.3"/>
    </reaction>
</comment>
<evidence type="ECO:0000313" key="15">
    <source>
        <dbReference type="EMBL" id="SBV99644.1"/>
    </source>
</evidence>
<dbReference type="FunFam" id="3.30.565.10:FF:000010">
    <property type="entry name" value="Sensor histidine kinase RcsC"/>
    <property type="match status" value="1"/>
</dbReference>
<reference evidence="15" key="1">
    <citation type="submission" date="2016-04" db="EMBL/GenBank/DDBJ databases">
        <authorList>
            <person name="Evans L.H."/>
            <person name="Alamgir A."/>
            <person name="Owens N."/>
            <person name="Weber N.D."/>
            <person name="Virtaneva K."/>
            <person name="Barbian K."/>
            <person name="Babar A."/>
            <person name="Rosenke K."/>
        </authorList>
    </citation>
    <scope>NUCLEOTIDE SEQUENCE</scope>
    <source>
        <strain evidence="15">86</strain>
    </source>
</reference>
<dbReference type="Gene3D" id="3.30.450.20">
    <property type="entry name" value="PAS domain"/>
    <property type="match status" value="1"/>
</dbReference>
<dbReference type="Pfam" id="PF00072">
    <property type="entry name" value="Response_reg"/>
    <property type="match status" value="1"/>
</dbReference>
<dbReference type="Gene3D" id="3.30.565.10">
    <property type="entry name" value="Histidine kinase-like ATPase, C-terminal domain"/>
    <property type="match status" value="1"/>
</dbReference>
<dbReference type="InterPro" id="IPR013656">
    <property type="entry name" value="PAS_4"/>
</dbReference>
<sequence>MKSDATPMPLSLQEQETLLGELQALVLENKKNVRKIKQLEHSLEYLNAKYENEATLAQFNIREKEKQILYNKLLLESFPSVFIVFDTDLRYVVGTGQLLAKYLGFSDPQELNGLSMEEIFGSFTDRDWMGAALAYCRRVLATRQPLNFKTTLFPTGDGPVFWDIVISPAVDDHGELRGCVFLMHDVTELTHAKEGAEMASKAKSDFLAQMSHEIRTPMNAICGMSNLLTTTPLNRTQKEYTATIISASESLLQIINDILDFSKIGAGKFELVEEPYSLAAVAGDVAAMVALKAYEKGLAFITDIDPTLPAKLVGDEGRVKQILINLVNNAVKYTMEGEVRLRVAYEPAETGVTLVCAVEDTGIGIKPENLETIFSAFTQLDLAKNKGIQGTGLGLAISRELALAMGGAITVTSEYGKGSAFTARIPQGVADASPVARVAGAGEKRALVLGDLRERDAVAALLARLGVPCETAENSAASLADANRYTHVICAGAACEEEPFASMEPPAGVRFIAVRRPGSESGNIQARDIDTLYAPVLVTDMAQALGVGGPDGPNGADGADGGGEKGGSDLAGAFFETRGVAALIVDDNDINLLVAEELLRQYGIEPDTAASGVTALALAAARDYDIIFMDHMMPGMDGIEATRRIRALGGHNASVPVVALTANALVGMHEFFISSGMTDYISKPIAIGDISRVLKQWLPPERLVAKT</sequence>
<keyword evidence="8" id="KW-0902">Two-component regulatory system</keyword>
<dbReference type="PRINTS" id="PR00344">
    <property type="entry name" value="BCTRLSENSOR"/>
</dbReference>
<keyword evidence="4 15" id="KW-0808">Transferase</keyword>
<evidence type="ECO:0000256" key="8">
    <source>
        <dbReference type="ARBA" id="ARBA00023012"/>
    </source>
</evidence>
<dbReference type="SUPFAM" id="SSF55785">
    <property type="entry name" value="PYP-like sensor domain (PAS domain)"/>
    <property type="match status" value="1"/>
</dbReference>
<dbReference type="InterPro" id="IPR003661">
    <property type="entry name" value="HisK_dim/P_dom"/>
</dbReference>
<accession>A0A212JJP0</accession>
<feature type="domain" description="Response regulatory" evidence="13">
    <location>
        <begin position="581"/>
        <end position="698"/>
    </location>
</feature>
<dbReference type="EMBL" id="FLUQ01000001">
    <property type="protein sequence ID" value="SBV99644.1"/>
    <property type="molecule type" value="Genomic_DNA"/>
</dbReference>
<dbReference type="CDD" id="cd16922">
    <property type="entry name" value="HATPase_EvgS-ArcB-TorS-like"/>
    <property type="match status" value="1"/>
</dbReference>
<feature type="domain" description="PAC" evidence="14">
    <location>
        <begin position="146"/>
        <end position="198"/>
    </location>
</feature>
<dbReference type="SUPFAM" id="SSF52172">
    <property type="entry name" value="CheY-like"/>
    <property type="match status" value="1"/>
</dbReference>
<dbReference type="Gene3D" id="3.40.50.2300">
    <property type="match status" value="1"/>
</dbReference>
<evidence type="ECO:0000259" key="12">
    <source>
        <dbReference type="PROSITE" id="PS50109"/>
    </source>
</evidence>
<evidence type="ECO:0000256" key="7">
    <source>
        <dbReference type="ARBA" id="ARBA00022840"/>
    </source>
</evidence>
<organism evidence="15">
    <name type="scientific">uncultured delta proteobacterium</name>
    <dbReference type="NCBI Taxonomy" id="34034"/>
    <lineage>
        <taxon>Bacteria</taxon>
        <taxon>Deltaproteobacteria</taxon>
        <taxon>environmental samples</taxon>
    </lineage>
</organism>
<dbReference type="SUPFAM" id="SSF55874">
    <property type="entry name" value="ATPase domain of HSP90 chaperone/DNA topoisomerase II/histidine kinase"/>
    <property type="match status" value="1"/>
</dbReference>